<sequence length="67" mass="7662">MQDETNDTVAYRVVVNHEWQYSLLREGDALPSGWRDAGAAGSKRQCLALIGERWNDMRPRSLRDDAN</sequence>
<dbReference type="InterPro" id="IPR005153">
    <property type="entry name" value="MbtH-like_dom"/>
</dbReference>
<proteinExistence type="predicted"/>
<evidence type="ECO:0000313" key="3">
    <source>
        <dbReference type="Proteomes" id="UP001387215"/>
    </source>
</evidence>
<protein>
    <submittedName>
        <fullName evidence="2">MbtH family NRPS accessory protein</fullName>
    </submittedName>
</protein>
<dbReference type="Proteomes" id="UP001387215">
    <property type="component" value="Unassembled WGS sequence"/>
</dbReference>
<dbReference type="Pfam" id="PF03621">
    <property type="entry name" value="MbtH"/>
    <property type="match status" value="1"/>
</dbReference>
<dbReference type="EMBL" id="JBANDL010000002">
    <property type="protein sequence ID" value="MEI2453365.1"/>
    <property type="molecule type" value="Genomic_DNA"/>
</dbReference>
<dbReference type="RefSeq" id="WP_064746522.1">
    <property type="nucleotide sequence ID" value="NZ_JBANDL010000002.1"/>
</dbReference>
<comment type="caution">
    <text evidence="2">The sequence shown here is derived from an EMBL/GenBank/DDBJ whole genome shotgun (WGS) entry which is preliminary data.</text>
</comment>
<name>A0ABU8CYR7_9GAMM</name>
<organism evidence="2 3">
    <name type="scientific">Lysobacter firmicutimachus</name>
    <dbReference type="NCBI Taxonomy" id="1792846"/>
    <lineage>
        <taxon>Bacteria</taxon>
        <taxon>Pseudomonadati</taxon>
        <taxon>Pseudomonadota</taxon>
        <taxon>Gammaproteobacteria</taxon>
        <taxon>Lysobacterales</taxon>
        <taxon>Lysobacteraceae</taxon>
        <taxon>Lysobacter</taxon>
    </lineage>
</organism>
<accession>A0ABU8CYR7</accession>
<feature type="domain" description="MbtH-like" evidence="1">
    <location>
        <begin position="2"/>
        <end position="52"/>
    </location>
</feature>
<evidence type="ECO:0000313" key="2">
    <source>
        <dbReference type="EMBL" id="MEI2453365.1"/>
    </source>
</evidence>
<dbReference type="SMART" id="SM00923">
    <property type="entry name" value="MbtH"/>
    <property type="match status" value="1"/>
</dbReference>
<reference evidence="2 3" key="1">
    <citation type="submission" date="2024-02" db="EMBL/GenBank/DDBJ databases">
        <title>Lysobacter Genome Sequencing and Mining.</title>
        <authorList>
            <person name="Bierman J."/>
            <person name="Walker M.C."/>
        </authorList>
    </citation>
    <scope>NUCLEOTIDE SEQUENCE [LARGE SCALE GENOMIC DNA]</scope>
    <source>
        <strain evidence="2 3">PB6250</strain>
    </source>
</reference>
<dbReference type="SUPFAM" id="SSF160582">
    <property type="entry name" value="MbtH-like"/>
    <property type="match status" value="1"/>
</dbReference>
<dbReference type="InterPro" id="IPR037407">
    <property type="entry name" value="MLP_fam"/>
</dbReference>
<dbReference type="PANTHER" id="PTHR38444:SF1">
    <property type="entry name" value="ENTEROBACTIN BIOSYNTHESIS PROTEIN YBDZ"/>
    <property type="match status" value="1"/>
</dbReference>
<gene>
    <name evidence="2" type="ORF">V2J18_01595</name>
</gene>
<keyword evidence="3" id="KW-1185">Reference proteome</keyword>
<evidence type="ECO:0000259" key="1">
    <source>
        <dbReference type="SMART" id="SM00923"/>
    </source>
</evidence>
<dbReference type="PANTHER" id="PTHR38444">
    <property type="entry name" value="ENTEROBACTIN BIOSYNTHESIS PROTEIN YBDZ"/>
    <property type="match status" value="1"/>
</dbReference>
<dbReference type="Gene3D" id="3.90.820.10">
    <property type="entry name" value="Structural Genomics, Unknown Function 30-nov-00 1gh9 Mol_id"/>
    <property type="match status" value="1"/>
</dbReference>
<dbReference type="InterPro" id="IPR038020">
    <property type="entry name" value="MbtH-like_sf"/>
</dbReference>